<accession>A0ABX1KYD1</accession>
<feature type="compositionally biased region" description="Basic and acidic residues" evidence="1">
    <location>
        <begin position="48"/>
        <end position="64"/>
    </location>
</feature>
<feature type="signal peptide" evidence="2">
    <location>
        <begin position="1"/>
        <end position="19"/>
    </location>
</feature>
<evidence type="ECO:0000313" key="3">
    <source>
        <dbReference type="EMBL" id="NLR18262.1"/>
    </source>
</evidence>
<comment type="caution">
    <text evidence="3">The sequence shown here is derived from an EMBL/GenBank/DDBJ whole genome shotgun (WGS) entry which is preliminary data.</text>
</comment>
<sequence>MRKVATVGVTLLAVLTLSACGSKSSEDKTYDKDFINSMENGLDSRWTTTDRAKDPNNPTKEEYSEALTKEYDTVKSYKNKNFKNDKLHEEALAYINAVKEQKNTLKYYNDNSFVTKWNKAYDKRTEAILKINKQYKLKVDQEHEESLAELTRNGDKVMSNNAKQQAIDGLIKTIKFKKTKDDGGFKTYDADVKNNTNYSFKSFGIKVQLKASNGTVVDTIAAYTDNWSKGQTNQFEIMTDKSFNTYAVIKDYVQ</sequence>
<organism evidence="3 4">
    <name type="scientific">Secundilactobacillus angelensis</name>
    <dbReference type="NCBI Taxonomy" id="2722706"/>
    <lineage>
        <taxon>Bacteria</taxon>
        <taxon>Bacillati</taxon>
        <taxon>Bacillota</taxon>
        <taxon>Bacilli</taxon>
        <taxon>Lactobacillales</taxon>
        <taxon>Lactobacillaceae</taxon>
        <taxon>Secundilactobacillus</taxon>
    </lineage>
</organism>
<proteinExistence type="predicted"/>
<evidence type="ECO:0000256" key="1">
    <source>
        <dbReference type="SAM" id="MobiDB-lite"/>
    </source>
</evidence>
<dbReference type="NCBIfam" id="NF038353">
    <property type="entry name" value="FxLYD_dom"/>
    <property type="match status" value="1"/>
</dbReference>
<evidence type="ECO:0000313" key="4">
    <source>
        <dbReference type="Proteomes" id="UP000763447"/>
    </source>
</evidence>
<feature type="chain" id="PRO_5046050209" description="Lipoprotein" evidence="2">
    <location>
        <begin position="20"/>
        <end position="254"/>
    </location>
</feature>
<dbReference type="Proteomes" id="UP000763447">
    <property type="component" value="Unassembled WGS sequence"/>
</dbReference>
<gene>
    <name evidence="3" type="ORF">HC026_04895</name>
</gene>
<evidence type="ECO:0000256" key="2">
    <source>
        <dbReference type="SAM" id="SignalP"/>
    </source>
</evidence>
<dbReference type="PROSITE" id="PS51257">
    <property type="entry name" value="PROKAR_LIPOPROTEIN"/>
    <property type="match status" value="1"/>
</dbReference>
<keyword evidence="2" id="KW-0732">Signal</keyword>
<dbReference type="EMBL" id="JAAXLJ010000006">
    <property type="protein sequence ID" value="NLR18262.1"/>
    <property type="molecule type" value="Genomic_DNA"/>
</dbReference>
<protein>
    <recommendedName>
        <fullName evidence="5">Lipoprotein</fullName>
    </recommendedName>
</protein>
<name>A0ABX1KYD1_9LACO</name>
<keyword evidence="4" id="KW-1185">Reference proteome</keyword>
<reference evidence="3 4" key="1">
    <citation type="submission" date="2020-04" db="EMBL/GenBank/DDBJ databases">
        <title>A novel species of genus Lactobacillus that was isolated from fermented food Zha-chili.</title>
        <authorList>
            <person name="Zhang Z."/>
        </authorList>
    </citation>
    <scope>NUCLEOTIDE SEQUENCE [LARGE SCALE GENOMIC DNA]</scope>
    <source>
        <strain evidence="4">HBUAS51383</strain>
    </source>
</reference>
<dbReference type="RefSeq" id="WP_168924876.1">
    <property type="nucleotide sequence ID" value="NZ_JAAXLJ010000006.1"/>
</dbReference>
<dbReference type="InterPro" id="IPR047676">
    <property type="entry name" value="FxLYD_dom"/>
</dbReference>
<evidence type="ECO:0008006" key="5">
    <source>
        <dbReference type="Google" id="ProtNLM"/>
    </source>
</evidence>
<feature type="region of interest" description="Disordered" evidence="1">
    <location>
        <begin position="45"/>
        <end position="64"/>
    </location>
</feature>